<dbReference type="InterPro" id="IPR035451">
    <property type="entry name" value="Ada-like_dom_sf"/>
</dbReference>
<evidence type="ECO:0000256" key="13">
    <source>
        <dbReference type="ARBA" id="ARBA00023204"/>
    </source>
</evidence>
<keyword evidence="9" id="KW-0805">Transcription regulation</keyword>
<keyword evidence="16" id="KW-1185">Reference proteome</keyword>
<feature type="domain" description="HTH araC/xylS-type" evidence="14">
    <location>
        <begin position="92"/>
        <end position="190"/>
    </location>
</feature>
<dbReference type="Pfam" id="PF02805">
    <property type="entry name" value="Ada_Zn_binding"/>
    <property type="match status" value="1"/>
</dbReference>
<dbReference type="Gene3D" id="1.10.340.30">
    <property type="entry name" value="Hypothetical protein, domain 2"/>
    <property type="match status" value="1"/>
</dbReference>
<dbReference type="CDD" id="cd00056">
    <property type="entry name" value="ENDO3c"/>
    <property type="match status" value="1"/>
</dbReference>
<evidence type="ECO:0000256" key="5">
    <source>
        <dbReference type="ARBA" id="ARBA00022679"/>
    </source>
</evidence>
<protein>
    <recommendedName>
        <fullName evidence="3">DNA-3-methyladenine glycosylase II</fullName>
        <ecNumber evidence="3">3.2.2.21</ecNumber>
    </recommendedName>
</protein>
<comment type="caution">
    <text evidence="15">The sequence shown here is derived from an EMBL/GenBank/DDBJ whole genome shotgun (WGS) entry which is preliminary data.</text>
</comment>
<dbReference type="GO" id="GO:0043565">
    <property type="term" value="F:sequence-specific DNA binding"/>
    <property type="evidence" value="ECO:0007669"/>
    <property type="project" value="InterPro"/>
</dbReference>
<dbReference type="InterPro" id="IPR051912">
    <property type="entry name" value="Alkylbase_DNA_Glycosylase/TA"/>
</dbReference>
<evidence type="ECO:0000313" key="16">
    <source>
        <dbReference type="Proteomes" id="UP000787472"/>
    </source>
</evidence>
<dbReference type="GO" id="GO:0003700">
    <property type="term" value="F:DNA-binding transcription factor activity"/>
    <property type="evidence" value="ECO:0007669"/>
    <property type="project" value="InterPro"/>
</dbReference>
<dbReference type="InterPro" id="IPR023170">
    <property type="entry name" value="HhH_base_excis_C"/>
</dbReference>
<dbReference type="AlphaFoldDB" id="A0A9E5MMF0"/>
<dbReference type="InterPro" id="IPR009057">
    <property type="entry name" value="Homeodomain-like_sf"/>
</dbReference>
<dbReference type="SUPFAM" id="SSF48150">
    <property type="entry name" value="DNA-glycosylase"/>
    <property type="match status" value="1"/>
</dbReference>
<evidence type="ECO:0000256" key="3">
    <source>
        <dbReference type="ARBA" id="ARBA00012000"/>
    </source>
</evidence>
<evidence type="ECO:0000313" key="15">
    <source>
        <dbReference type="EMBL" id="NHO66275.1"/>
    </source>
</evidence>
<dbReference type="GO" id="GO:0032131">
    <property type="term" value="F:alkylated DNA binding"/>
    <property type="evidence" value="ECO:0007669"/>
    <property type="project" value="TreeGrafter"/>
</dbReference>
<gene>
    <name evidence="15" type="ORF">G8770_12040</name>
</gene>
<keyword evidence="7" id="KW-0227">DNA damage</keyword>
<keyword evidence="4" id="KW-0489">Methyltransferase</keyword>
<keyword evidence="6" id="KW-0479">Metal-binding</keyword>
<dbReference type="Pfam" id="PF12833">
    <property type="entry name" value="HTH_18"/>
    <property type="match status" value="1"/>
</dbReference>
<evidence type="ECO:0000256" key="7">
    <source>
        <dbReference type="ARBA" id="ARBA00022763"/>
    </source>
</evidence>
<dbReference type="SUPFAM" id="SSF46689">
    <property type="entry name" value="Homeodomain-like"/>
    <property type="match status" value="1"/>
</dbReference>
<dbReference type="InterPro" id="IPR011257">
    <property type="entry name" value="DNA_glycosylase"/>
</dbReference>
<comment type="cofactor">
    <cofactor evidence="2">
        <name>Zn(2+)</name>
        <dbReference type="ChEBI" id="CHEBI:29105"/>
    </cofactor>
</comment>
<dbReference type="GO" id="GO:0006307">
    <property type="term" value="P:DNA alkylation repair"/>
    <property type="evidence" value="ECO:0007669"/>
    <property type="project" value="TreeGrafter"/>
</dbReference>
<dbReference type="GO" id="GO:0005737">
    <property type="term" value="C:cytoplasm"/>
    <property type="evidence" value="ECO:0007669"/>
    <property type="project" value="TreeGrafter"/>
</dbReference>
<dbReference type="InterPro" id="IPR010316">
    <property type="entry name" value="AlkA_N"/>
</dbReference>
<dbReference type="PROSITE" id="PS00041">
    <property type="entry name" value="HTH_ARAC_FAMILY_1"/>
    <property type="match status" value="1"/>
</dbReference>
<dbReference type="InterPro" id="IPR018062">
    <property type="entry name" value="HTH_AraC-typ_CS"/>
</dbReference>
<comment type="catalytic activity">
    <reaction evidence="1">
        <text>Hydrolysis of alkylated DNA, releasing 3-methyladenine, 3-methylguanine, 7-methylguanine and 7-methyladenine.</text>
        <dbReference type="EC" id="3.2.2.21"/>
    </reaction>
</comment>
<name>A0A9E5MMF0_9GAMM</name>
<evidence type="ECO:0000256" key="11">
    <source>
        <dbReference type="ARBA" id="ARBA00023159"/>
    </source>
</evidence>
<dbReference type="SMART" id="SM00342">
    <property type="entry name" value="HTH_ARAC"/>
    <property type="match status" value="1"/>
</dbReference>
<organism evidence="15 16">
    <name type="scientific">Pseudomaricurvus hydrocarbonicus</name>
    <dbReference type="NCBI Taxonomy" id="1470433"/>
    <lineage>
        <taxon>Bacteria</taxon>
        <taxon>Pseudomonadati</taxon>
        <taxon>Pseudomonadota</taxon>
        <taxon>Gammaproteobacteria</taxon>
        <taxon>Cellvibrionales</taxon>
        <taxon>Cellvibrionaceae</taxon>
        <taxon>Pseudomaricurvus</taxon>
    </lineage>
</organism>
<dbReference type="EMBL" id="JAAONZ010000008">
    <property type="protein sequence ID" value="NHO66275.1"/>
    <property type="molecule type" value="Genomic_DNA"/>
</dbReference>
<dbReference type="PANTHER" id="PTHR43003">
    <property type="entry name" value="DNA-3-METHYLADENINE GLYCOSYLASE"/>
    <property type="match status" value="1"/>
</dbReference>
<dbReference type="GO" id="GO:0008270">
    <property type="term" value="F:zinc ion binding"/>
    <property type="evidence" value="ECO:0007669"/>
    <property type="project" value="InterPro"/>
</dbReference>
<dbReference type="PROSITE" id="PS01124">
    <property type="entry name" value="HTH_ARAC_FAMILY_2"/>
    <property type="match status" value="1"/>
</dbReference>
<dbReference type="Gene3D" id="1.10.10.60">
    <property type="entry name" value="Homeodomain-like"/>
    <property type="match status" value="1"/>
</dbReference>
<evidence type="ECO:0000256" key="9">
    <source>
        <dbReference type="ARBA" id="ARBA00023015"/>
    </source>
</evidence>
<dbReference type="GO" id="GO:0006285">
    <property type="term" value="P:base-excision repair, AP site formation"/>
    <property type="evidence" value="ECO:0007669"/>
    <property type="project" value="TreeGrafter"/>
</dbReference>
<dbReference type="Gene3D" id="1.10.1670.10">
    <property type="entry name" value="Helix-hairpin-Helix base-excision DNA repair enzymes (C-terminal)"/>
    <property type="match status" value="1"/>
</dbReference>
<dbReference type="GO" id="GO:0032259">
    <property type="term" value="P:methylation"/>
    <property type="evidence" value="ECO:0007669"/>
    <property type="project" value="UniProtKB-KW"/>
</dbReference>
<dbReference type="RefSeq" id="WP_167186800.1">
    <property type="nucleotide sequence ID" value="NZ_JAAONZ010000008.1"/>
</dbReference>
<dbReference type="GO" id="GO:0043916">
    <property type="term" value="F:DNA-7-methylguanine glycosylase activity"/>
    <property type="evidence" value="ECO:0007669"/>
    <property type="project" value="TreeGrafter"/>
</dbReference>
<dbReference type="Proteomes" id="UP000787472">
    <property type="component" value="Unassembled WGS sequence"/>
</dbReference>
<dbReference type="InterPro" id="IPR018060">
    <property type="entry name" value="HTH_AraC"/>
</dbReference>
<dbReference type="Gene3D" id="3.30.310.20">
    <property type="entry name" value="DNA-3-methyladenine glycosylase AlkA, N-terminal domain"/>
    <property type="match status" value="1"/>
</dbReference>
<dbReference type="SUPFAM" id="SSF57884">
    <property type="entry name" value="Ada DNA repair protein, N-terminal domain (N-Ada 10)"/>
    <property type="match status" value="1"/>
</dbReference>
<dbReference type="GO" id="GO:0008725">
    <property type="term" value="F:DNA-3-methyladenine glycosylase activity"/>
    <property type="evidence" value="ECO:0007669"/>
    <property type="project" value="TreeGrafter"/>
</dbReference>
<dbReference type="GO" id="GO:0008168">
    <property type="term" value="F:methyltransferase activity"/>
    <property type="evidence" value="ECO:0007669"/>
    <property type="project" value="UniProtKB-KW"/>
</dbReference>
<keyword evidence="5" id="KW-0808">Transferase</keyword>
<dbReference type="SUPFAM" id="SSF55945">
    <property type="entry name" value="TATA-box binding protein-like"/>
    <property type="match status" value="1"/>
</dbReference>
<dbReference type="InterPro" id="IPR004026">
    <property type="entry name" value="Ada_DNA_repair_Zn-bd"/>
</dbReference>
<dbReference type="Pfam" id="PF06029">
    <property type="entry name" value="AlkA_N"/>
    <property type="match status" value="1"/>
</dbReference>
<reference evidence="15" key="1">
    <citation type="submission" date="2020-03" db="EMBL/GenBank/DDBJ databases">
        <authorList>
            <person name="Guo F."/>
        </authorList>
    </citation>
    <scope>NUCLEOTIDE SEQUENCE</scope>
    <source>
        <strain evidence="15">JCM 30134</strain>
    </source>
</reference>
<dbReference type="InterPro" id="IPR003265">
    <property type="entry name" value="HhH-GPD_domain"/>
</dbReference>
<dbReference type="PANTHER" id="PTHR43003:SF13">
    <property type="entry name" value="DNA-3-METHYLADENINE GLYCOSYLASE 2"/>
    <property type="match status" value="1"/>
</dbReference>
<keyword evidence="13" id="KW-0234">DNA repair</keyword>
<evidence type="ECO:0000256" key="1">
    <source>
        <dbReference type="ARBA" id="ARBA00000086"/>
    </source>
</evidence>
<keyword evidence="8" id="KW-0862">Zinc</keyword>
<dbReference type="GO" id="GO:0032993">
    <property type="term" value="C:protein-DNA complex"/>
    <property type="evidence" value="ECO:0007669"/>
    <property type="project" value="TreeGrafter"/>
</dbReference>
<dbReference type="InterPro" id="IPR037046">
    <property type="entry name" value="AlkA_N_sf"/>
</dbReference>
<evidence type="ECO:0000256" key="8">
    <source>
        <dbReference type="ARBA" id="ARBA00022833"/>
    </source>
</evidence>
<keyword evidence="12" id="KW-0804">Transcription</keyword>
<dbReference type="Gene3D" id="3.40.10.10">
    <property type="entry name" value="DNA Methylphosphotriester Repair Domain"/>
    <property type="match status" value="1"/>
</dbReference>
<evidence type="ECO:0000256" key="4">
    <source>
        <dbReference type="ARBA" id="ARBA00022603"/>
    </source>
</evidence>
<keyword evidence="11" id="KW-0010">Activator</keyword>
<dbReference type="SMART" id="SM00478">
    <property type="entry name" value="ENDO3c"/>
    <property type="match status" value="1"/>
</dbReference>
<keyword evidence="10" id="KW-0238">DNA-binding</keyword>
<accession>A0A9E5MMF0</accession>
<dbReference type="EC" id="3.2.2.21" evidence="3"/>
<evidence type="ECO:0000259" key="14">
    <source>
        <dbReference type="PROSITE" id="PS01124"/>
    </source>
</evidence>
<evidence type="ECO:0000256" key="10">
    <source>
        <dbReference type="ARBA" id="ARBA00023125"/>
    </source>
</evidence>
<evidence type="ECO:0000256" key="2">
    <source>
        <dbReference type="ARBA" id="ARBA00001947"/>
    </source>
</evidence>
<sequence length="496" mass="56099">MNTPCSSAHLPTEWQQARLSRDARFDGVFYIGVLTTGIFCRPICPARLPKEDNVRYLRSPAEATQQGFRPCRRCRPEYSPTAAQQWPDERLDAALQAIENGFLDHYDVPSLARTVDLSDRQLRRLFQHNLGITPAHAGETRRLLLAKQLLCESNLPITEVALAAGFNSVRRFNSKIQSFYQQTPTDIRKARRHALTPMENTWVVDLPHSPHYPWQQVFRFYQQRAIEHLERAGDDFFQRVIVLDQQPLLLSCEKLPHRAALRLTVTGARPAQLSRLIALARKALDLNSNHLAIAEHLSHSRWLASRRTISGPIALPGAWDAFEYLIRAIVGQQVSVKAARTLTRRLLERCGEKVTFGEQSWYLFPTAGVLASADLSNMGMPRSRIDTLQNVARAQLNGDIELNITHSGLHPADALAALRHALLAIKGIGPWTADYLLMRGFYQPDIWLDTDLGIIHALKQRDPQLNKQSLRTIADDCAPWRSYAVLGLWQSLSGEQ</sequence>
<proteinExistence type="predicted"/>
<evidence type="ECO:0000256" key="12">
    <source>
        <dbReference type="ARBA" id="ARBA00023163"/>
    </source>
</evidence>
<dbReference type="SMART" id="SM01009">
    <property type="entry name" value="AlkA_N"/>
    <property type="match status" value="1"/>
</dbReference>
<evidence type="ECO:0000256" key="6">
    <source>
        <dbReference type="ARBA" id="ARBA00022723"/>
    </source>
</evidence>